<dbReference type="EMBL" id="BCMM01000058">
    <property type="protein sequence ID" value="GAQ67469.1"/>
    <property type="molecule type" value="Genomic_DNA"/>
</dbReference>
<dbReference type="InterPro" id="IPR046302">
    <property type="entry name" value="DUF6417"/>
</dbReference>
<proteinExistence type="predicted"/>
<evidence type="ECO:0000313" key="1">
    <source>
        <dbReference type="EMBL" id="GAQ67469.1"/>
    </source>
</evidence>
<name>A0A100JXG7_STRSC</name>
<evidence type="ECO:0000313" key="2">
    <source>
        <dbReference type="Proteomes" id="UP000067448"/>
    </source>
</evidence>
<reference evidence="2" key="3">
    <citation type="submission" date="2016-02" db="EMBL/GenBank/DDBJ databases">
        <title>Draft genome of pathogenic Streptomyces sp. in Japan.</title>
        <authorList>
            <person name="Tomihama T."/>
            <person name="Ikenaga M."/>
            <person name="Sakai M."/>
            <person name="Okubo T."/>
            <person name="Ikeda S."/>
        </authorList>
    </citation>
    <scope>NUCLEOTIDE SEQUENCE [LARGE SCALE GENOMIC DNA]</scope>
    <source>
        <strain evidence="2">S58</strain>
    </source>
</reference>
<comment type="caution">
    <text evidence="1">The sequence shown here is derived from an EMBL/GenBank/DDBJ whole genome shotgun (WGS) entry which is preliminary data.</text>
</comment>
<reference evidence="1 2" key="2">
    <citation type="journal article" date="2016" name="Genome Announc.">
        <title>Draft Genome Sequences of Streptomyces scabiei S58, Streptomyces turgidiscabies T45, and Streptomyces acidiscabies a10, the Pathogens of Potato Common Scab, Isolated in Japan.</title>
        <authorList>
            <person name="Tomihama T."/>
            <person name="Nishi Y."/>
            <person name="Sakai M."/>
            <person name="Ikenaga M."/>
            <person name="Okubo T."/>
            <person name="Ikeda S."/>
        </authorList>
    </citation>
    <scope>NUCLEOTIDE SEQUENCE [LARGE SCALE GENOMIC DNA]</scope>
    <source>
        <strain evidence="1 2">S58</strain>
    </source>
</reference>
<dbReference type="AlphaFoldDB" id="A0A100JXG7"/>
<organism evidence="1 2">
    <name type="scientific">Streptomyces scabiei</name>
    <dbReference type="NCBI Taxonomy" id="1930"/>
    <lineage>
        <taxon>Bacteria</taxon>
        <taxon>Bacillati</taxon>
        <taxon>Actinomycetota</taxon>
        <taxon>Actinomycetes</taxon>
        <taxon>Kitasatosporales</taxon>
        <taxon>Streptomycetaceae</taxon>
        <taxon>Streptomyces</taxon>
    </lineage>
</organism>
<dbReference type="Proteomes" id="UP000067448">
    <property type="component" value="Unassembled WGS sequence"/>
</dbReference>
<sequence>MRGGEQVLAALGALDERARASVHGWVLAADVLAMKQQVRGLADRGLVEIAGREDRAELSAWEGTAVLWAARLSPAGHDLLLYARTRPRPGNADDEPDAGRRLVKLLPSQMAALRLFLSLAGRLRVPVAAGLAEQARTARSDHGARRWLLYLTDVQMESVAYGFWLHQMTGSAMEANHFARDYGITHHPAPHQASPAFARRTSSCEQP</sequence>
<dbReference type="RefSeq" id="WP_234385892.1">
    <property type="nucleotide sequence ID" value="NZ_BCMM01000058.1"/>
</dbReference>
<gene>
    <name evidence="1" type="ORF">SsS58_07924</name>
</gene>
<protein>
    <submittedName>
        <fullName evidence="1">Uncharacterized protein</fullName>
    </submittedName>
</protein>
<dbReference type="Pfam" id="PF19981">
    <property type="entry name" value="DUF6417"/>
    <property type="match status" value="1"/>
</dbReference>
<reference evidence="2" key="1">
    <citation type="submission" date="2015-11" db="EMBL/GenBank/DDBJ databases">
        <authorList>
            <consortium name="Cross-ministerial Strategic Innovation Promotion Program (SIP) consortium"/>
            <person name="Tomihama T."/>
            <person name="Ikenaga M."/>
            <person name="Sakai M."/>
            <person name="Okubo T."/>
            <person name="Ikeda S."/>
        </authorList>
    </citation>
    <scope>NUCLEOTIDE SEQUENCE [LARGE SCALE GENOMIC DNA]</scope>
    <source>
        <strain evidence="2">S58</strain>
    </source>
</reference>
<accession>A0A100JXG7</accession>